<protein>
    <submittedName>
        <fullName evidence="2">Tetratricopeptide TPR_2 repeat protein</fullName>
    </submittedName>
</protein>
<sequence>MGSLSTKQQQQEILGRRMTEILEQMKSGRFEEAEQQLEACLEIDFEHVDVISALKYVKFWGPRAARLETITDVMERGEYLFREWVNFLNYLRSCDYRFEGGSYACRLWLFSSALASYQKALRNSAVPDPDVLFRMGRCLKATGDYERAAEFLESARQSRREDAEIIAELADCYAFLNETKAAKAFFREAFFINPLDVDINFIESELIVRLIERIRILGYSGNELKVWLPVYAVLYGVFNIKRELRPLEYGRLKQAIYSLETELREQRDEQRRALLVPELLNRYFWLIDHYIGSKDSRENVEEVLRKIKLLDESVYEQFTT</sequence>
<dbReference type="AlphaFoldDB" id="E1R1M3"/>
<dbReference type="InterPro" id="IPR011990">
    <property type="entry name" value="TPR-like_helical_dom_sf"/>
</dbReference>
<dbReference type="SMART" id="SM00028">
    <property type="entry name" value="TPR"/>
    <property type="match status" value="2"/>
</dbReference>
<reference evidence="2 3" key="1">
    <citation type="journal article" date="2010" name="Stand. Genomic Sci.">
        <title>Complete genome sequence of Spirochaeta smaragdinae type strain (SEBR 4228).</title>
        <authorList>
            <person name="Mavromatis K."/>
            <person name="Yasawong M."/>
            <person name="Chertkov O."/>
            <person name="Lapidus A."/>
            <person name="Lucas S."/>
            <person name="Nolan M."/>
            <person name="Del Rio T.G."/>
            <person name="Tice H."/>
            <person name="Cheng J.F."/>
            <person name="Pitluck S."/>
            <person name="Liolios K."/>
            <person name="Ivanova N."/>
            <person name="Tapia R."/>
            <person name="Han C."/>
            <person name="Bruce D."/>
            <person name="Goodwin L."/>
            <person name="Pati A."/>
            <person name="Chen A."/>
            <person name="Palaniappan K."/>
            <person name="Land M."/>
            <person name="Hauser L."/>
            <person name="Chang Y.J."/>
            <person name="Jeffries C.D."/>
            <person name="Detter J.C."/>
            <person name="Rohde M."/>
            <person name="Brambilla E."/>
            <person name="Spring S."/>
            <person name="Goker M."/>
            <person name="Sikorski J."/>
            <person name="Woyke T."/>
            <person name="Bristow J."/>
            <person name="Eisen J.A."/>
            <person name="Markowitz V."/>
            <person name="Hugenholtz P."/>
            <person name="Klenk H.P."/>
            <person name="Kyrpides N.C."/>
        </authorList>
    </citation>
    <scope>NUCLEOTIDE SEQUENCE [LARGE SCALE GENOMIC DNA]</scope>
    <source>
        <strain evidence="3">DSM 11293 / JCM 15392 / SEBR 4228</strain>
    </source>
</reference>
<dbReference type="OrthoDB" id="350674at2"/>
<evidence type="ECO:0000256" key="1">
    <source>
        <dbReference type="PROSITE-ProRule" id="PRU00339"/>
    </source>
</evidence>
<dbReference type="PROSITE" id="PS50005">
    <property type="entry name" value="TPR"/>
    <property type="match status" value="1"/>
</dbReference>
<dbReference type="Gene3D" id="1.25.40.10">
    <property type="entry name" value="Tetratricopeptide repeat domain"/>
    <property type="match status" value="1"/>
</dbReference>
<proteinExistence type="predicted"/>
<feature type="repeat" description="TPR" evidence="1">
    <location>
        <begin position="129"/>
        <end position="162"/>
    </location>
</feature>
<dbReference type="InterPro" id="IPR019734">
    <property type="entry name" value="TPR_rpt"/>
</dbReference>
<name>E1R1M3_SEDSS</name>
<dbReference type="KEGG" id="ssm:Spirs_2042"/>
<organism evidence="2 3">
    <name type="scientific">Sediminispirochaeta smaragdinae (strain DSM 11293 / JCM 15392 / SEBR 4228)</name>
    <name type="common">Spirochaeta smaragdinae</name>
    <dbReference type="NCBI Taxonomy" id="573413"/>
    <lineage>
        <taxon>Bacteria</taxon>
        <taxon>Pseudomonadati</taxon>
        <taxon>Spirochaetota</taxon>
        <taxon>Spirochaetia</taxon>
        <taxon>Spirochaetales</taxon>
        <taxon>Spirochaetaceae</taxon>
        <taxon>Sediminispirochaeta</taxon>
    </lineage>
</organism>
<dbReference type="SUPFAM" id="SSF48452">
    <property type="entry name" value="TPR-like"/>
    <property type="match status" value="1"/>
</dbReference>
<evidence type="ECO:0000313" key="2">
    <source>
        <dbReference type="EMBL" id="ADK81164.1"/>
    </source>
</evidence>
<evidence type="ECO:0000313" key="3">
    <source>
        <dbReference type="Proteomes" id="UP000002318"/>
    </source>
</evidence>
<dbReference type="EMBL" id="CP002116">
    <property type="protein sequence ID" value="ADK81164.1"/>
    <property type="molecule type" value="Genomic_DNA"/>
</dbReference>
<dbReference type="Pfam" id="PF14559">
    <property type="entry name" value="TPR_19"/>
    <property type="match status" value="1"/>
</dbReference>
<dbReference type="HOGENOM" id="CLU_891215_0_0_12"/>
<dbReference type="Proteomes" id="UP000002318">
    <property type="component" value="Chromosome"/>
</dbReference>
<gene>
    <name evidence="2" type="ordered locus">Spirs_2042</name>
</gene>
<keyword evidence="3" id="KW-1185">Reference proteome</keyword>
<accession>E1R1M3</accession>
<dbReference type="Pfam" id="PF13181">
    <property type="entry name" value="TPR_8"/>
    <property type="match status" value="1"/>
</dbReference>
<dbReference type="STRING" id="573413.Spirs_2042"/>
<keyword evidence="1" id="KW-0802">TPR repeat</keyword>
<dbReference type="eggNOG" id="COG0457">
    <property type="taxonomic scope" value="Bacteria"/>
</dbReference>
<dbReference type="RefSeq" id="WP_013254628.1">
    <property type="nucleotide sequence ID" value="NC_014364.1"/>
</dbReference>